<feature type="chain" id="PRO_5041351229" description="Extracellular membrane protein CFEM domain-containing protein" evidence="2">
    <location>
        <begin position="27"/>
        <end position="218"/>
    </location>
</feature>
<keyword evidence="2" id="KW-0732">Signal</keyword>
<gene>
    <name evidence="3" type="ORF">B0T14DRAFT_525753</name>
</gene>
<proteinExistence type="predicted"/>
<evidence type="ECO:0000256" key="2">
    <source>
        <dbReference type="SAM" id="SignalP"/>
    </source>
</evidence>
<evidence type="ECO:0008006" key="5">
    <source>
        <dbReference type="Google" id="ProtNLM"/>
    </source>
</evidence>
<sequence length="218" mass="22770">MISHRPNILLHPLLFLVSVLATATQAAMETPMQNLSAFTSAAETKPCATECAITPSASFKAQHTCDPVNPVSCICANGTASAELHDAMSTYCYEKCDGFIGVQLATAILVEYCGQSWGGNAMITDAPVTSTSSVTSNPTRTGTADPAAGGGLTKEEKIILATVIPVVGLIVAALALWVAWKQLKRRREEGEEGLALDVSRSLTSSATRGNSNEAGVAR</sequence>
<feature type="transmembrane region" description="Helical" evidence="1">
    <location>
        <begin position="158"/>
        <end position="180"/>
    </location>
</feature>
<dbReference type="EMBL" id="JAULSU010000005">
    <property type="protein sequence ID" value="KAK0617733.1"/>
    <property type="molecule type" value="Genomic_DNA"/>
</dbReference>
<dbReference type="AlphaFoldDB" id="A0AA39WLQ3"/>
<evidence type="ECO:0000256" key="1">
    <source>
        <dbReference type="SAM" id="Phobius"/>
    </source>
</evidence>
<reference evidence="3" key="1">
    <citation type="submission" date="2023-06" db="EMBL/GenBank/DDBJ databases">
        <title>Genome-scale phylogeny and comparative genomics of the fungal order Sordariales.</title>
        <authorList>
            <consortium name="Lawrence Berkeley National Laboratory"/>
            <person name="Hensen N."/>
            <person name="Bonometti L."/>
            <person name="Westerberg I."/>
            <person name="Brannstrom I.O."/>
            <person name="Guillou S."/>
            <person name="Cros-Aarteil S."/>
            <person name="Calhoun S."/>
            <person name="Haridas S."/>
            <person name="Kuo A."/>
            <person name="Mondo S."/>
            <person name="Pangilinan J."/>
            <person name="Riley R."/>
            <person name="Labutti K."/>
            <person name="Andreopoulos B."/>
            <person name="Lipzen A."/>
            <person name="Chen C."/>
            <person name="Yanf M."/>
            <person name="Daum C."/>
            <person name="Ng V."/>
            <person name="Clum A."/>
            <person name="Steindorff A."/>
            <person name="Ohm R."/>
            <person name="Martin F."/>
            <person name="Silar P."/>
            <person name="Natvig D."/>
            <person name="Lalanne C."/>
            <person name="Gautier V."/>
            <person name="Ament-Velasquez S.L."/>
            <person name="Kruys A."/>
            <person name="Hutchinson M.I."/>
            <person name="Powell A.J."/>
            <person name="Barry K."/>
            <person name="Miller A.N."/>
            <person name="Grigoriev I.V."/>
            <person name="Debuchy R."/>
            <person name="Gladieux P."/>
            <person name="Thoren M.H."/>
            <person name="Johannesson H."/>
        </authorList>
    </citation>
    <scope>NUCLEOTIDE SEQUENCE</scope>
    <source>
        <strain evidence="3">CBS 606.72</strain>
    </source>
</reference>
<accession>A0AA39WLQ3</accession>
<organism evidence="3 4">
    <name type="scientific">Immersiella caudata</name>
    <dbReference type="NCBI Taxonomy" id="314043"/>
    <lineage>
        <taxon>Eukaryota</taxon>
        <taxon>Fungi</taxon>
        <taxon>Dikarya</taxon>
        <taxon>Ascomycota</taxon>
        <taxon>Pezizomycotina</taxon>
        <taxon>Sordariomycetes</taxon>
        <taxon>Sordariomycetidae</taxon>
        <taxon>Sordariales</taxon>
        <taxon>Lasiosphaeriaceae</taxon>
        <taxon>Immersiella</taxon>
    </lineage>
</organism>
<keyword evidence="1" id="KW-0472">Membrane</keyword>
<feature type="signal peptide" evidence="2">
    <location>
        <begin position="1"/>
        <end position="26"/>
    </location>
</feature>
<evidence type="ECO:0000313" key="3">
    <source>
        <dbReference type="EMBL" id="KAK0617733.1"/>
    </source>
</evidence>
<evidence type="ECO:0000313" key="4">
    <source>
        <dbReference type="Proteomes" id="UP001175000"/>
    </source>
</evidence>
<protein>
    <recommendedName>
        <fullName evidence="5">Extracellular membrane protein CFEM domain-containing protein</fullName>
    </recommendedName>
</protein>
<keyword evidence="1" id="KW-0812">Transmembrane</keyword>
<dbReference type="Proteomes" id="UP001175000">
    <property type="component" value="Unassembled WGS sequence"/>
</dbReference>
<keyword evidence="4" id="KW-1185">Reference proteome</keyword>
<name>A0AA39WLQ3_9PEZI</name>
<comment type="caution">
    <text evidence="3">The sequence shown here is derived from an EMBL/GenBank/DDBJ whole genome shotgun (WGS) entry which is preliminary data.</text>
</comment>
<keyword evidence="1" id="KW-1133">Transmembrane helix</keyword>